<proteinExistence type="predicted"/>
<evidence type="ECO:0008006" key="3">
    <source>
        <dbReference type="Google" id="ProtNLM"/>
    </source>
</evidence>
<accession>A0A517VRW6</accession>
<dbReference type="Proteomes" id="UP000318704">
    <property type="component" value="Chromosome"/>
</dbReference>
<protein>
    <recommendedName>
        <fullName evidence="3">Actin-like protein N-terminal domain-containing protein</fullName>
    </recommendedName>
</protein>
<sequence>MSTSLHIGSNSLRTLQNDSNQKLTSRSIDTAYTIMEDTKENRFFLRKLTTPFLCCEDSLIIPGERACQIARFSNLPLYPLFSKGELVLNDPVHRQLLSTLIQSILPKSKKTGEYCSFMTPGTDATSSLNKLVSQLITLQGYTPLATSISLAAGLSAFPAISRLSGYAVYLGHSHSEIGLIHQSRMVIQHSAPYGSEWMDEQLANSLKLFTTNSEGQQVPDTEKAKLKRRNPGINISPFLTNHSVIASWYESLLDSLLDHFVLQMEAMQHYLTTLEKLPIVYLGELSHIEGFGEFLVHNLSNRQVRFDSQQVTHVQDEQLSIARGALVVSAMEQDLVRPAA</sequence>
<dbReference type="InterPro" id="IPR057363">
    <property type="entry name" value="Volactin"/>
</dbReference>
<dbReference type="Pfam" id="PF25216">
    <property type="entry name" value="Volactin"/>
    <property type="match status" value="1"/>
</dbReference>
<dbReference type="KEGG" id="gaw:V144x_12010"/>
<gene>
    <name evidence="1" type="ORF">V144x_12010</name>
</gene>
<dbReference type="AlphaFoldDB" id="A0A517VRW6"/>
<evidence type="ECO:0000313" key="2">
    <source>
        <dbReference type="Proteomes" id="UP000318704"/>
    </source>
</evidence>
<evidence type="ECO:0000313" key="1">
    <source>
        <dbReference type="EMBL" id="QDT95754.1"/>
    </source>
</evidence>
<dbReference type="RefSeq" id="WP_144982735.1">
    <property type="nucleotide sequence ID" value="NZ_CP037920.1"/>
</dbReference>
<name>A0A517VRW6_9PLAN</name>
<dbReference type="EMBL" id="CP037920">
    <property type="protein sequence ID" value="QDT95754.1"/>
    <property type="molecule type" value="Genomic_DNA"/>
</dbReference>
<dbReference type="Gene3D" id="3.30.420.40">
    <property type="match status" value="1"/>
</dbReference>
<organism evidence="1 2">
    <name type="scientific">Gimesia aquarii</name>
    <dbReference type="NCBI Taxonomy" id="2527964"/>
    <lineage>
        <taxon>Bacteria</taxon>
        <taxon>Pseudomonadati</taxon>
        <taxon>Planctomycetota</taxon>
        <taxon>Planctomycetia</taxon>
        <taxon>Planctomycetales</taxon>
        <taxon>Planctomycetaceae</taxon>
        <taxon>Gimesia</taxon>
    </lineage>
</organism>
<reference evidence="1 2" key="1">
    <citation type="submission" date="2019-03" db="EMBL/GenBank/DDBJ databases">
        <title>Deep-cultivation of Planctomycetes and their phenomic and genomic characterization uncovers novel biology.</title>
        <authorList>
            <person name="Wiegand S."/>
            <person name="Jogler M."/>
            <person name="Boedeker C."/>
            <person name="Pinto D."/>
            <person name="Vollmers J."/>
            <person name="Rivas-Marin E."/>
            <person name="Kohn T."/>
            <person name="Peeters S.H."/>
            <person name="Heuer A."/>
            <person name="Rast P."/>
            <person name="Oberbeckmann S."/>
            <person name="Bunk B."/>
            <person name="Jeske O."/>
            <person name="Meyerdierks A."/>
            <person name="Storesund J.E."/>
            <person name="Kallscheuer N."/>
            <person name="Luecker S."/>
            <person name="Lage O.M."/>
            <person name="Pohl T."/>
            <person name="Merkel B.J."/>
            <person name="Hornburger P."/>
            <person name="Mueller R.-W."/>
            <person name="Bruemmer F."/>
            <person name="Labrenz M."/>
            <person name="Spormann A.M."/>
            <person name="Op den Camp H."/>
            <person name="Overmann J."/>
            <person name="Amann R."/>
            <person name="Jetten M.S.M."/>
            <person name="Mascher T."/>
            <person name="Medema M.H."/>
            <person name="Devos D.P."/>
            <person name="Kaster A.-K."/>
            <person name="Ovreas L."/>
            <person name="Rohde M."/>
            <person name="Galperin M.Y."/>
            <person name="Jogler C."/>
        </authorList>
    </citation>
    <scope>NUCLEOTIDE SEQUENCE [LARGE SCALE GENOMIC DNA]</scope>
    <source>
        <strain evidence="1 2">V144</strain>
    </source>
</reference>